<sequence length="614" mass="66143">MLRTTILLGLALVAFGLSASADGGGFKRIRTQFIAALDDPGATSGTGAEKWGLWKLDPGPRGVMLGEGYEQLKAHGGVAPAQWKFDNNDWWLEEHGLIMEPPDTPLPAGKYMVTGAREVTAALTVYPMEGGTQRWELADGAKLYDVTHLPCRSARYTTPEGGSCSPDNVVRNEFPVTPGGAAIMLGMESVSAEASMKGSANTDVENILCNQPAMPPGGGALGGAFGGIPELPPKKPKAHPPRPASVSTCSTQSQTASWTALVAEVVAPEPPERTRATALQGEVKQLKASLKELRDRGCSDQDDAREEQARQAREAEEELWATQKAELLAQLAAQQVVASEHEAERGRWQELEKQLRAQAENGVEVGQIDAKDTELEGLEEQQAETDARVDALEQRFMVYGDPLASAQAFEGLAVSKMATGGVLQYCLRVYEMLLRDGKTCDHVQKVHVRFLAVRWASSPVCHVWNLEKWRCYAQVQHMAKTSGLLELHYDTMRKRAAERNARPDRMQPPSMNRSFEACAGYSGMIPGKISNNIVGATWMDVSKIAKETRGQHLGSPGSGVTFTLGFKSMSASQSLPSLHGAGQSSPLSRAGSSAMNGGRVASPPHLGDENGLFN</sequence>
<keyword evidence="3" id="KW-0732">Signal</keyword>
<organism evidence="4 5">
    <name type="scientific">Polarella glacialis</name>
    <name type="common">Dinoflagellate</name>
    <dbReference type="NCBI Taxonomy" id="89957"/>
    <lineage>
        <taxon>Eukaryota</taxon>
        <taxon>Sar</taxon>
        <taxon>Alveolata</taxon>
        <taxon>Dinophyceae</taxon>
        <taxon>Suessiales</taxon>
        <taxon>Suessiaceae</taxon>
        <taxon>Polarella</taxon>
    </lineage>
</organism>
<accession>A0A813JMW3</accession>
<name>A0A813JMW3_POLGL</name>
<protein>
    <submittedName>
        <fullName evidence="4">Uncharacterized protein</fullName>
    </submittedName>
</protein>
<dbReference type="Proteomes" id="UP000626109">
    <property type="component" value="Unassembled WGS sequence"/>
</dbReference>
<feature type="compositionally biased region" description="Polar residues" evidence="2">
    <location>
        <begin position="573"/>
        <end position="595"/>
    </location>
</feature>
<dbReference type="AlphaFoldDB" id="A0A813JMW3"/>
<gene>
    <name evidence="4" type="ORF">PGLA2088_LOCUS24421</name>
</gene>
<feature type="coiled-coil region" evidence="1">
    <location>
        <begin position="368"/>
        <end position="395"/>
    </location>
</feature>
<feature type="region of interest" description="Disordered" evidence="2">
    <location>
        <begin position="233"/>
        <end position="252"/>
    </location>
</feature>
<feature type="chain" id="PRO_5033058405" evidence="3">
    <location>
        <begin position="22"/>
        <end position="614"/>
    </location>
</feature>
<evidence type="ECO:0000313" key="5">
    <source>
        <dbReference type="Proteomes" id="UP000626109"/>
    </source>
</evidence>
<evidence type="ECO:0000313" key="4">
    <source>
        <dbReference type="EMBL" id="CAE8685339.1"/>
    </source>
</evidence>
<comment type="caution">
    <text evidence="4">The sequence shown here is derived from an EMBL/GenBank/DDBJ whole genome shotgun (WGS) entry which is preliminary data.</text>
</comment>
<proteinExistence type="predicted"/>
<evidence type="ECO:0000256" key="3">
    <source>
        <dbReference type="SAM" id="SignalP"/>
    </source>
</evidence>
<evidence type="ECO:0000256" key="2">
    <source>
        <dbReference type="SAM" id="MobiDB-lite"/>
    </source>
</evidence>
<keyword evidence="1" id="KW-0175">Coiled coil</keyword>
<reference evidence="4" key="1">
    <citation type="submission" date="2021-02" db="EMBL/GenBank/DDBJ databases">
        <authorList>
            <person name="Dougan E. K."/>
            <person name="Rhodes N."/>
            <person name="Thang M."/>
            <person name="Chan C."/>
        </authorList>
    </citation>
    <scope>NUCLEOTIDE SEQUENCE</scope>
</reference>
<feature type="region of interest" description="Disordered" evidence="2">
    <location>
        <begin position="573"/>
        <end position="614"/>
    </location>
</feature>
<dbReference type="EMBL" id="CAJNNW010026436">
    <property type="protein sequence ID" value="CAE8685339.1"/>
    <property type="molecule type" value="Genomic_DNA"/>
</dbReference>
<feature type="signal peptide" evidence="3">
    <location>
        <begin position="1"/>
        <end position="21"/>
    </location>
</feature>
<evidence type="ECO:0000256" key="1">
    <source>
        <dbReference type="SAM" id="Coils"/>
    </source>
</evidence>
<feature type="region of interest" description="Disordered" evidence="2">
    <location>
        <begin position="294"/>
        <end position="316"/>
    </location>
</feature>